<evidence type="ECO:0000256" key="1">
    <source>
        <dbReference type="SAM" id="Phobius"/>
    </source>
</evidence>
<feature type="transmembrane region" description="Helical" evidence="1">
    <location>
        <begin position="110"/>
        <end position="128"/>
    </location>
</feature>
<keyword evidence="1" id="KW-1133">Transmembrane helix</keyword>
<dbReference type="Proteomes" id="UP000759131">
    <property type="component" value="Unassembled WGS sequence"/>
</dbReference>
<reference evidence="2" key="1">
    <citation type="submission" date="2020-11" db="EMBL/GenBank/DDBJ databases">
        <authorList>
            <person name="Tran Van P."/>
        </authorList>
    </citation>
    <scope>NUCLEOTIDE SEQUENCE</scope>
</reference>
<dbReference type="EMBL" id="CAJPIZ010011232">
    <property type="protein sequence ID" value="CAG2113018.1"/>
    <property type="molecule type" value="Genomic_DNA"/>
</dbReference>
<keyword evidence="1" id="KW-0812">Transmembrane</keyword>
<organism evidence="2">
    <name type="scientific">Medioppia subpectinata</name>
    <dbReference type="NCBI Taxonomy" id="1979941"/>
    <lineage>
        <taxon>Eukaryota</taxon>
        <taxon>Metazoa</taxon>
        <taxon>Ecdysozoa</taxon>
        <taxon>Arthropoda</taxon>
        <taxon>Chelicerata</taxon>
        <taxon>Arachnida</taxon>
        <taxon>Acari</taxon>
        <taxon>Acariformes</taxon>
        <taxon>Sarcoptiformes</taxon>
        <taxon>Oribatida</taxon>
        <taxon>Brachypylina</taxon>
        <taxon>Oppioidea</taxon>
        <taxon>Oppiidae</taxon>
        <taxon>Medioppia</taxon>
    </lineage>
</organism>
<feature type="transmembrane region" description="Helical" evidence="1">
    <location>
        <begin position="21"/>
        <end position="46"/>
    </location>
</feature>
<dbReference type="AlphaFoldDB" id="A0A7R9Q5N7"/>
<proteinExistence type="predicted"/>
<sequence>MIKGEEMGNHYWEHDSRFRCVKITLIVIHTLAIIFLVIATVLFFAALNVVMDAEKKMVGTFMGVFLAVCLILEIIALIGIIKENKTIVFVYAALGIIGTINNLVNGIITGLFSAVTVGLTAYYGYMIVKRDRGMV</sequence>
<protein>
    <submittedName>
        <fullName evidence="2">Uncharacterized protein</fullName>
    </submittedName>
</protein>
<dbReference type="EMBL" id="OC865807">
    <property type="protein sequence ID" value="CAD7632588.1"/>
    <property type="molecule type" value="Genomic_DNA"/>
</dbReference>
<evidence type="ECO:0000313" key="3">
    <source>
        <dbReference type="Proteomes" id="UP000759131"/>
    </source>
</evidence>
<accession>A0A7R9Q5N7</accession>
<feature type="transmembrane region" description="Helical" evidence="1">
    <location>
        <begin position="87"/>
        <end position="104"/>
    </location>
</feature>
<feature type="transmembrane region" description="Helical" evidence="1">
    <location>
        <begin position="58"/>
        <end position="80"/>
    </location>
</feature>
<keyword evidence="3" id="KW-1185">Reference proteome</keyword>
<name>A0A7R9Q5N7_9ACAR</name>
<evidence type="ECO:0000313" key="2">
    <source>
        <dbReference type="EMBL" id="CAD7632588.1"/>
    </source>
</evidence>
<gene>
    <name evidence="2" type="ORF">OSB1V03_LOCUS12991</name>
</gene>
<keyword evidence="1" id="KW-0472">Membrane</keyword>
<dbReference type="OrthoDB" id="6530896at2759"/>